<evidence type="ECO:0000313" key="2">
    <source>
        <dbReference type="EMBL" id="ETA79485.1"/>
    </source>
</evidence>
<dbReference type="NCBIfam" id="NF041107">
    <property type="entry name" value="RQC_minor_1"/>
    <property type="match status" value="1"/>
</dbReference>
<evidence type="ECO:0000313" key="3">
    <source>
        <dbReference type="Proteomes" id="UP000017747"/>
    </source>
</evidence>
<protein>
    <submittedName>
        <fullName evidence="2">RQC domain protein</fullName>
    </submittedName>
</protein>
<evidence type="ECO:0000259" key="1">
    <source>
        <dbReference type="SMART" id="SM00956"/>
    </source>
</evidence>
<dbReference type="SMART" id="SM00956">
    <property type="entry name" value="RQC"/>
    <property type="match status" value="1"/>
</dbReference>
<dbReference type="AlphaFoldDB" id="V7HZS0"/>
<dbReference type="Gene3D" id="1.10.10.10">
    <property type="entry name" value="Winged helix-like DNA-binding domain superfamily/Winged helix DNA-binding domain"/>
    <property type="match status" value="1"/>
</dbReference>
<dbReference type="GO" id="GO:0006281">
    <property type="term" value="P:DNA repair"/>
    <property type="evidence" value="ECO:0007669"/>
    <property type="project" value="InterPro"/>
</dbReference>
<dbReference type="OrthoDB" id="9814785at2"/>
<accession>V7HZS0</accession>
<dbReference type="InterPro" id="IPR036390">
    <property type="entry name" value="WH_DNA-bd_sf"/>
</dbReference>
<dbReference type="Proteomes" id="UP000017747">
    <property type="component" value="Unassembled WGS sequence"/>
</dbReference>
<dbReference type="Pfam" id="PF09382">
    <property type="entry name" value="RQC"/>
    <property type="match status" value="1"/>
</dbReference>
<dbReference type="SUPFAM" id="SSF46785">
    <property type="entry name" value="Winged helix' DNA-binding domain"/>
    <property type="match status" value="1"/>
</dbReference>
<organism evidence="2 3">
    <name type="scientific">Youngiibacter fragilis 232.1</name>
    <dbReference type="NCBI Taxonomy" id="994573"/>
    <lineage>
        <taxon>Bacteria</taxon>
        <taxon>Bacillati</taxon>
        <taxon>Bacillota</taxon>
        <taxon>Clostridia</taxon>
        <taxon>Eubacteriales</taxon>
        <taxon>Clostridiaceae</taxon>
        <taxon>Youngiibacter</taxon>
    </lineage>
</organism>
<sequence>MGRRDRVRYTLSDQRGHEPLSEFDIRIIMRAADDIISVAGRTMLTKILKGSRDKDILEHSLDKCPSYGKYAELSNDEITRRIDWMILHNYLEISYNGRLPMIVFSEIGWEMYKPQYAEELMVKILSVAEEDTDDLIAQLKVTNREVVVMILDEIAESRNIGLIRFLRRWELVEVKKVRAMINDTIGKLKSV</sequence>
<comment type="caution">
    <text evidence="2">The sequence shown here is derived from an EMBL/GenBank/DDBJ whole genome shotgun (WGS) entry which is preliminary data.</text>
</comment>
<proteinExistence type="predicted"/>
<dbReference type="eggNOG" id="COG0514">
    <property type="taxonomic scope" value="Bacteria"/>
</dbReference>
<keyword evidence="3" id="KW-1185">Reference proteome</keyword>
<dbReference type="EMBL" id="AXUN02000209">
    <property type="protein sequence ID" value="ETA79485.1"/>
    <property type="molecule type" value="Genomic_DNA"/>
</dbReference>
<dbReference type="GO" id="GO:0006260">
    <property type="term" value="P:DNA replication"/>
    <property type="evidence" value="ECO:0007669"/>
    <property type="project" value="InterPro"/>
</dbReference>
<name>V7HZS0_9CLOT</name>
<reference evidence="2 3" key="1">
    <citation type="journal article" date="2014" name="Genome Announc.">
        <title>Genome Sequence of Youngiibacter fragilis, the Type Strain of the Genus Youngiibacter.</title>
        <authorList>
            <person name="Wawrik C.B."/>
            <person name="Callaghan A.V."/>
            <person name="Stamps B.W."/>
            <person name="Wawrik B."/>
        </authorList>
    </citation>
    <scope>NUCLEOTIDE SEQUENCE [LARGE SCALE GENOMIC DNA]</scope>
    <source>
        <strain evidence="2 3">232.1</strain>
    </source>
</reference>
<dbReference type="InterPro" id="IPR018982">
    <property type="entry name" value="RQC_domain"/>
</dbReference>
<gene>
    <name evidence="2" type="ORF">T472_0216625</name>
</gene>
<dbReference type="GO" id="GO:0043138">
    <property type="term" value="F:3'-5' DNA helicase activity"/>
    <property type="evidence" value="ECO:0007669"/>
    <property type="project" value="InterPro"/>
</dbReference>
<dbReference type="InterPro" id="IPR036388">
    <property type="entry name" value="WH-like_DNA-bd_sf"/>
</dbReference>
<dbReference type="RefSeq" id="WP_023386330.1">
    <property type="nucleotide sequence ID" value="NZ_AXUN02000209.1"/>
</dbReference>
<feature type="domain" description="RQC" evidence="1">
    <location>
        <begin position="24"/>
        <end position="124"/>
    </location>
</feature>